<gene>
    <name evidence="1" type="ORF">AMTR_s00190p00023970</name>
</gene>
<protein>
    <submittedName>
        <fullName evidence="1">Uncharacterized protein</fullName>
    </submittedName>
</protein>
<evidence type="ECO:0000313" key="2">
    <source>
        <dbReference type="Proteomes" id="UP000017836"/>
    </source>
</evidence>
<evidence type="ECO:0000313" key="1">
    <source>
        <dbReference type="EMBL" id="ERN18445.1"/>
    </source>
</evidence>
<sequence>MSLEELDRFEVTAVRISRALEELQLDSRPLKEALETVFQPAIALRAIETSPEMQARLEAHTAYERSLKQVEEVRARHARRS</sequence>
<reference evidence="2" key="1">
    <citation type="journal article" date="2013" name="Science">
        <title>The Amborella genome and the evolution of flowering plants.</title>
        <authorList>
            <consortium name="Amborella Genome Project"/>
        </authorList>
    </citation>
    <scope>NUCLEOTIDE SEQUENCE [LARGE SCALE GENOMIC DNA]</scope>
</reference>
<dbReference type="Gramene" id="ERN18445">
    <property type="protein sequence ID" value="ERN18445"/>
    <property type="gene ID" value="AMTR_s00190p00023970"/>
</dbReference>
<name>U5D880_AMBTC</name>
<dbReference type="Proteomes" id="UP000017836">
    <property type="component" value="Unassembled WGS sequence"/>
</dbReference>
<accession>U5D880</accession>
<keyword evidence="2" id="KW-1185">Reference proteome</keyword>
<organism evidence="1 2">
    <name type="scientific">Amborella trichopoda</name>
    <dbReference type="NCBI Taxonomy" id="13333"/>
    <lineage>
        <taxon>Eukaryota</taxon>
        <taxon>Viridiplantae</taxon>
        <taxon>Streptophyta</taxon>
        <taxon>Embryophyta</taxon>
        <taxon>Tracheophyta</taxon>
        <taxon>Spermatophyta</taxon>
        <taxon>Magnoliopsida</taxon>
        <taxon>Amborellales</taxon>
        <taxon>Amborellaceae</taxon>
        <taxon>Amborella</taxon>
    </lineage>
</organism>
<dbReference type="HOGENOM" id="CLU_2577098_0_0_1"/>
<dbReference type="AlphaFoldDB" id="U5D880"/>
<proteinExistence type="predicted"/>
<dbReference type="EMBL" id="KI392107">
    <property type="protein sequence ID" value="ERN18445.1"/>
    <property type="molecule type" value="Genomic_DNA"/>
</dbReference>